<accession>A0AC34QVA4</accession>
<dbReference type="WBParaSite" id="JU765_v2.g19545.t1">
    <property type="protein sequence ID" value="JU765_v2.g19545.t1"/>
    <property type="gene ID" value="JU765_v2.g19545"/>
</dbReference>
<name>A0AC34QVA4_9BILA</name>
<organism evidence="1 2">
    <name type="scientific">Panagrolaimus sp. JU765</name>
    <dbReference type="NCBI Taxonomy" id="591449"/>
    <lineage>
        <taxon>Eukaryota</taxon>
        <taxon>Metazoa</taxon>
        <taxon>Ecdysozoa</taxon>
        <taxon>Nematoda</taxon>
        <taxon>Chromadorea</taxon>
        <taxon>Rhabditida</taxon>
        <taxon>Tylenchina</taxon>
        <taxon>Panagrolaimomorpha</taxon>
        <taxon>Panagrolaimoidea</taxon>
        <taxon>Panagrolaimidae</taxon>
        <taxon>Panagrolaimus</taxon>
    </lineage>
</organism>
<proteinExistence type="predicted"/>
<protein>
    <submittedName>
        <fullName evidence="2">Globin family profile domain-containing protein</fullName>
    </submittedName>
</protein>
<evidence type="ECO:0000313" key="2">
    <source>
        <dbReference type="WBParaSite" id="JU765_v2.g19545.t1"/>
    </source>
</evidence>
<reference evidence="2" key="1">
    <citation type="submission" date="2022-11" db="UniProtKB">
        <authorList>
            <consortium name="WormBaseParasite"/>
        </authorList>
    </citation>
    <scope>IDENTIFICATION</scope>
</reference>
<sequence>MSLPPDRVKQLCRQTLPEIGIEPHQIQNGIDFYKYFYLTYPCLRGYLKDAENVSIEQIQKSSRFATLGTRLLLSNYLLVSTYENLAVFRGYIRDLVDRHEEYEINPKLWGYFHIIFVQFLETKKSLNSDEKKAWIQLGKDFSNECNEELKRRGLPHI</sequence>
<dbReference type="Proteomes" id="UP000887576">
    <property type="component" value="Unplaced"/>
</dbReference>
<evidence type="ECO:0000313" key="1">
    <source>
        <dbReference type="Proteomes" id="UP000887576"/>
    </source>
</evidence>